<dbReference type="Proteomes" id="UP000481421">
    <property type="component" value="Unassembled WGS sequence"/>
</dbReference>
<dbReference type="AlphaFoldDB" id="A0A6B3RR35"/>
<gene>
    <name evidence="1" type="ORF">G3572_13670</name>
</gene>
<dbReference type="RefSeq" id="WP_164612824.1">
    <property type="nucleotide sequence ID" value="NZ_JAAIKE010000004.1"/>
</dbReference>
<proteinExistence type="predicted"/>
<evidence type="ECO:0000313" key="2">
    <source>
        <dbReference type="Proteomes" id="UP000481421"/>
    </source>
</evidence>
<reference evidence="1 2" key="1">
    <citation type="submission" date="2020-02" db="EMBL/GenBank/DDBJ databases">
        <title>Rhodobacter algicola sp. nov., isolated from microalga culture.</title>
        <authorList>
            <person name="Park C.-Y."/>
        </authorList>
    </citation>
    <scope>NUCLEOTIDE SEQUENCE [LARGE SCALE GENOMIC DNA]</scope>
    <source>
        <strain evidence="1 2">ETT8</strain>
    </source>
</reference>
<keyword evidence="2" id="KW-1185">Reference proteome</keyword>
<organism evidence="1 2">
    <name type="scientific">Pseudotabrizicola algicola</name>
    <dbReference type="NCBI Taxonomy" id="2709381"/>
    <lineage>
        <taxon>Bacteria</taxon>
        <taxon>Pseudomonadati</taxon>
        <taxon>Pseudomonadota</taxon>
        <taxon>Alphaproteobacteria</taxon>
        <taxon>Rhodobacterales</taxon>
        <taxon>Paracoccaceae</taxon>
        <taxon>Pseudotabrizicola</taxon>
    </lineage>
</organism>
<sequence>MTLLGRFRAALGRDDATLLARARADLRLGLGLNPPACLPPLNRAIAALERLPNTSEVALMLGRALCAKARAEPGTAAPVLRARAVAKLRAMIDTPRVPATEKAALWAALAQAWMPLPADADNPDLCHRQLLRAFEAQTEALVVPSAAAHLVMAEIALALSRSPLCAQPRDMAEAVRRHVQAARALGPDADELTTAHALISATRALFPGPSGPATSA</sequence>
<name>A0A6B3RR35_9RHOB</name>
<comment type="caution">
    <text evidence="1">The sequence shown here is derived from an EMBL/GenBank/DDBJ whole genome shotgun (WGS) entry which is preliminary data.</text>
</comment>
<protein>
    <submittedName>
        <fullName evidence="1">Uncharacterized protein</fullName>
    </submittedName>
</protein>
<dbReference type="EMBL" id="JAAIKE010000004">
    <property type="protein sequence ID" value="NEX47258.1"/>
    <property type="molecule type" value="Genomic_DNA"/>
</dbReference>
<accession>A0A6B3RR35</accession>
<evidence type="ECO:0000313" key="1">
    <source>
        <dbReference type="EMBL" id="NEX47258.1"/>
    </source>
</evidence>